<dbReference type="Proteomes" id="UP000254079">
    <property type="component" value="Unassembled WGS sequence"/>
</dbReference>
<dbReference type="GO" id="GO:0004866">
    <property type="term" value="F:endopeptidase inhibitor activity"/>
    <property type="evidence" value="ECO:0007669"/>
    <property type="project" value="InterPro"/>
</dbReference>
<dbReference type="Pfam" id="PF01835">
    <property type="entry name" value="MG2"/>
    <property type="match status" value="1"/>
</dbReference>
<feature type="domain" description="Macroglobulin" evidence="1">
    <location>
        <begin position="12"/>
        <end position="76"/>
    </location>
</feature>
<reference evidence="2 3" key="1">
    <citation type="submission" date="2018-06" db="EMBL/GenBank/DDBJ databases">
        <authorList>
            <consortium name="Pathogen Informatics"/>
            <person name="Doyle S."/>
        </authorList>
    </citation>
    <scope>NUCLEOTIDE SEQUENCE [LARGE SCALE GENOMIC DNA]</scope>
    <source>
        <strain evidence="2 3">NCTC8622</strain>
    </source>
</reference>
<evidence type="ECO:0000313" key="2">
    <source>
        <dbReference type="EMBL" id="STI84907.1"/>
    </source>
</evidence>
<gene>
    <name evidence="2" type="ORF">NCTC8622_03980</name>
</gene>
<proteinExistence type="predicted"/>
<sequence length="114" mass="12369">MGREFHDPLHSSPIVSAPAKLSVLDANGSLLQTVDVTLDARNGGQGSFRLPENAVAGGYELRLAYRNQVYSSSFRVANYIKPHFEIGLALDKKSSKLAKRSAANCNCSTRMASR</sequence>
<dbReference type="EMBL" id="UGCP01000002">
    <property type="protein sequence ID" value="STI84907.1"/>
    <property type="molecule type" value="Genomic_DNA"/>
</dbReference>
<dbReference type="Gene3D" id="2.60.40.1930">
    <property type="match status" value="1"/>
</dbReference>
<name>A0A376U656_ECOLX</name>
<dbReference type="AlphaFoldDB" id="A0A376U656"/>
<accession>A0A376U656</accession>
<protein>
    <submittedName>
        <fullName evidence="2">Alpha-2-macroglobulin family protein</fullName>
    </submittedName>
</protein>
<evidence type="ECO:0000259" key="1">
    <source>
        <dbReference type="Pfam" id="PF01835"/>
    </source>
</evidence>
<organism evidence="2 3">
    <name type="scientific">Escherichia coli</name>
    <dbReference type="NCBI Taxonomy" id="562"/>
    <lineage>
        <taxon>Bacteria</taxon>
        <taxon>Pseudomonadati</taxon>
        <taxon>Pseudomonadota</taxon>
        <taxon>Gammaproteobacteria</taxon>
        <taxon>Enterobacterales</taxon>
        <taxon>Enterobacteriaceae</taxon>
        <taxon>Escherichia</taxon>
    </lineage>
</organism>
<dbReference type="InterPro" id="IPR002890">
    <property type="entry name" value="MG2"/>
</dbReference>
<evidence type="ECO:0000313" key="3">
    <source>
        <dbReference type="Proteomes" id="UP000254079"/>
    </source>
</evidence>